<dbReference type="EMBL" id="AP018248">
    <property type="protein sequence ID" value="BAY97124.1"/>
    <property type="molecule type" value="Genomic_DNA"/>
</dbReference>
<reference evidence="4 5" key="1">
    <citation type="submission" date="2017-06" db="EMBL/GenBank/DDBJ databases">
        <title>Genome sequencing of cyanobaciteial culture collection at National Institute for Environmental Studies (NIES).</title>
        <authorList>
            <person name="Hirose Y."/>
            <person name="Shimura Y."/>
            <person name="Fujisawa T."/>
            <person name="Nakamura Y."/>
            <person name="Kawachi M."/>
        </authorList>
    </citation>
    <scope>NUCLEOTIDE SEQUENCE [LARGE SCALE GENOMIC DNA]</scope>
    <source>
        <strain evidence="4 5">NIES-37</strain>
    </source>
</reference>
<dbReference type="AlphaFoldDB" id="A0A1Z4MUJ9"/>
<sequence length="306" mass="33022">MPASTRLPGKSALFVSALLGTVIFTSCASVPQTRSKALPPSTGNTLNQAAPAVESGGGSQKADAAPVPQTRPQLIKKAAMTVIVNSVDPSIDAVTKIINNKQGDLIGLNEYQPTKENARHTASITLRIPQNQLDSTLNELAKLGTVENRNITAEDVSNQLVDVQARLTNLRKTEANLQKIMDRSGSVRDVLSVAQELSNVRQSIEQIDAQLKNLQNQVAYSTITLNLEAAVSSSSQGRGLGSQIQETWNNSSHSVGEFSVGLLKLGIWLMVYSPYLLILAAAIYGLNRWRRNSQPVRPTPPAENYE</sequence>
<feature type="transmembrane region" description="Helical" evidence="2">
    <location>
        <begin position="265"/>
        <end position="287"/>
    </location>
</feature>
<dbReference type="KEGG" id="ttq:NIES37_10610"/>
<keyword evidence="5" id="KW-1185">Reference proteome</keyword>
<protein>
    <recommendedName>
        <fullName evidence="3">DUF4349 domain-containing protein</fullName>
    </recommendedName>
</protein>
<dbReference type="PROSITE" id="PS51257">
    <property type="entry name" value="PROKAR_LIPOPROTEIN"/>
    <property type="match status" value="1"/>
</dbReference>
<dbReference type="Proteomes" id="UP000218785">
    <property type="component" value="Chromosome"/>
</dbReference>
<dbReference type="Pfam" id="PF14257">
    <property type="entry name" value="DUF4349"/>
    <property type="match status" value="1"/>
</dbReference>
<feature type="compositionally biased region" description="Polar residues" evidence="1">
    <location>
        <begin position="33"/>
        <end position="48"/>
    </location>
</feature>
<name>A0A1Z4MUJ9_9CYAN</name>
<accession>A0A1Z4MUJ9</accession>
<evidence type="ECO:0000256" key="2">
    <source>
        <dbReference type="SAM" id="Phobius"/>
    </source>
</evidence>
<keyword evidence="2" id="KW-0812">Transmembrane</keyword>
<evidence type="ECO:0000256" key="1">
    <source>
        <dbReference type="SAM" id="MobiDB-lite"/>
    </source>
</evidence>
<feature type="region of interest" description="Disordered" evidence="1">
    <location>
        <begin position="33"/>
        <end position="68"/>
    </location>
</feature>
<keyword evidence="2" id="KW-1133">Transmembrane helix</keyword>
<feature type="domain" description="DUF4349" evidence="3">
    <location>
        <begin position="73"/>
        <end position="286"/>
    </location>
</feature>
<keyword evidence="2" id="KW-0472">Membrane</keyword>
<proteinExistence type="predicted"/>
<evidence type="ECO:0000313" key="5">
    <source>
        <dbReference type="Proteomes" id="UP000218785"/>
    </source>
</evidence>
<evidence type="ECO:0000259" key="3">
    <source>
        <dbReference type="Pfam" id="PF14257"/>
    </source>
</evidence>
<dbReference type="InterPro" id="IPR025645">
    <property type="entry name" value="DUF4349"/>
</dbReference>
<organism evidence="4 5">
    <name type="scientific">Tolypothrix tenuis PCC 7101</name>
    <dbReference type="NCBI Taxonomy" id="231146"/>
    <lineage>
        <taxon>Bacteria</taxon>
        <taxon>Bacillati</taxon>
        <taxon>Cyanobacteriota</taxon>
        <taxon>Cyanophyceae</taxon>
        <taxon>Nostocales</taxon>
        <taxon>Tolypothrichaceae</taxon>
        <taxon>Tolypothrix</taxon>
    </lineage>
</organism>
<gene>
    <name evidence="4" type="ORF">NIES37_10610</name>
</gene>
<dbReference type="RefSeq" id="WP_096574224.1">
    <property type="nucleotide sequence ID" value="NZ_CAWNJS010000001.1"/>
</dbReference>
<evidence type="ECO:0000313" key="4">
    <source>
        <dbReference type="EMBL" id="BAY97124.1"/>
    </source>
</evidence>